<gene>
    <name evidence="1" type="ORF">ACFSUC_01640</name>
</gene>
<proteinExistence type="predicted"/>
<sequence length="294" mass="34530">MISMFHVEISIYPEYAQLKLKSNELHRELSDSNYDVVIGTCNEAIEICQIIRINAVNMNDERTANTSFLLKKYFSVFKYYSRYWQLLLQKKYKDSWITLQDTIGTVSTIYRFLDKQNECFFECFLNHLYELEKLYPYNVFASIEAVVREKRCSICNKSMLDTDCLHIPGEIYWGEMAVGVIKDAELQAVALVKNPANKRCVMELADDTRSEEEKFMVLDYFIANNKDPLRIFSLNQYEKLIYNDGYDKAGRNDPCICGSGRKFKKCCGQYKYEKGIHNHFRLGNRISLEEFTLE</sequence>
<reference evidence="2" key="1">
    <citation type="journal article" date="2019" name="Int. J. Syst. Evol. Microbiol.">
        <title>The Global Catalogue of Microorganisms (GCM) 10K type strain sequencing project: providing services to taxonomists for standard genome sequencing and annotation.</title>
        <authorList>
            <consortium name="The Broad Institute Genomics Platform"/>
            <consortium name="The Broad Institute Genome Sequencing Center for Infectious Disease"/>
            <person name="Wu L."/>
            <person name="Ma J."/>
        </authorList>
    </citation>
    <scope>NUCLEOTIDE SEQUENCE [LARGE SCALE GENOMIC DNA]</scope>
    <source>
        <strain evidence="2">KCTC 33676</strain>
    </source>
</reference>
<dbReference type="Proteomes" id="UP001597497">
    <property type="component" value="Unassembled WGS sequence"/>
</dbReference>
<dbReference type="SUPFAM" id="SSF103642">
    <property type="entry name" value="Sec-C motif"/>
    <property type="match status" value="1"/>
</dbReference>
<organism evidence="1 2">
    <name type="scientific">Marinicrinis sediminis</name>
    <dbReference type="NCBI Taxonomy" id="1652465"/>
    <lineage>
        <taxon>Bacteria</taxon>
        <taxon>Bacillati</taxon>
        <taxon>Bacillota</taxon>
        <taxon>Bacilli</taxon>
        <taxon>Bacillales</taxon>
        <taxon>Paenibacillaceae</taxon>
    </lineage>
</organism>
<accession>A0ABW5R5F2</accession>
<dbReference type="EMBL" id="JBHUMM010000002">
    <property type="protein sequence ID" value="MFD2670307.1"/>
    <property type="molecule type" value="Genomic_DNA"/>
</dbReference>
<evidence type="ECO:0000313" key="1">
    <source>
        <dbReference type="EMBL" id="MFD2670307.1"/>
    </source>
</evidence>
<protein>
    <submittedName>
        <fullName evidence="1">SEC-C metal-binding domain-containing protein</fullName>
    </submittedName>
</protein>
<evidence type="ECO:0000313" key="2">
    <source>
        <dbReference type="Proteomes" id="UP001597497"/>
    </source>
</evidence>
<dbReference type="Gene3D" id="3.10.450.50">
    <property type="match status" value="1"/>
</dbReference>
<keyword evidence="2" id="KW-1185">Reference proteome</keyword>
<comment type="caution">
    <text evidence="1">The sequence shown here is derived from an EMBL/GenBank/DDBJ whole genome shotgun (WGS) entry which is preliminary data.</text>
</comment>
<dbReference type="RefSeq" id="WP_379927661.1">
    <property type="nucleotide sequence ID" value="NZ_JBHUMM010000002.1"/>
</dbReference>
<dbReference type="Pfam" id="PF02810">
    <property type="entry name" value="SEC-C"/>
    <property type="match status" value="1"/>
</dbReference>
<name>A0ABW5R5F2_9BACL</name>
<dbReference type="InterPro" id="IPR004027">
    <property type="entry name" value="SEC_C_motif"/>
</dbReference>